<feature type="transmembrane region" description="Helical" evidence="1">
    <location>
        <begin position="175"/>
        <end position="195"/>
    </location>
</feature>
<organism evidence="3 4">
    <name type="scientific">Janthinobacterium fluminis</name>
    <dbReference type="NCBI Taxonomy" id="2987524"/>
    <lineage>
        <taxon>Bacteria</taxon>
        <taxon>Pseudomonadati</taxon>
        <taxon>Pseudomonadota</taxon>
        <taxon>Betaproteobacteria</taxon>
        <taxon>Burkholderiales</taxon>
        <taxon>Oxalobacteraceae</taxon>
        <taxon>Janthinobacterium</taxon>
    </lineage>
</organism>
<evidence type="ECO:0000259" key="2">
    <source>
        <dbReference type="Pfam" id="PF00487"/>
    </source>
</evidence>
<dbReference type="PANTHER" id="PTHR19353">
    <property type="entry name" value="FATTY ACID DESATURASE 2"/>
    <property type="match status" value="1"/>
</dbReference>
<feature type="transmembrane region" description="Helical" evidence="1">
    <location>
        <begin position="20"/>
        <end position="41"/>
    </location>
</feature>
<dbReference type="EMBL" id="JAQQXR010000001">
    <property type="protein sequence ID" value="MDC8757092.1"/>
    <property type="molecule type" value="Genomic_DNA"/>
</dbReference>
<dbReference type="Pfam" id="PF00487">
    <property type="entry name" value="FA_desaturase"/>
    <property type="match status" value="1"/>
</dbReference>
<dbReference type="PANTHER" id="PTHR19353:SF19">
    <property type="entry name" value="DELTA(5) FATTY ACID DESATURASE C-RELATED"/>
    <property type="match status" value="1"/>
</dbReference>
<dbReference type="InterPro" id="IPR012171">
    <property type="entry name" value="Fatty_acid_desaturase"/>
</dbReference>
<proteinExistence type="predicted"/>
<keyword evidence="1" id="KW-0472">Membrane</keyword>
<feature type="transmembrane region" description="Helical" evidence="1">
    <location>
        <begin position="48"/>
        <end position="69"/>
    </location>
</feature>
<dbReference type="RefSeq" id="WP_273669740.1">
    <property type="nucleotide sequence ID" value="NZ_JAQQXR010000001.1"/>
</dbReference>
<dbReference type="CDD" id="cd03510">
    <property type="entry name" value="Rhizobitoxine-FADS-like"/>
    <property type="match status" value="1"/>
</dbReference>
<dbReference type="Proteomes" id="UP001221208">
    <property type="component" value="Unassembled WGS sequence"/>
</dbReference>
<evidence type="ECO:0000313" key="4">
    <source>
        <dbReference type="Proteomes" id="UP001221208"/>
    </source>
</evidence>
<protein>
    <submittedName>
        <fullName evidence="3">Fatty acid desaturase family protein</fullName>
    </submittedName>
</protein>
<dbReference type="InterPro" id="IPR005804">
    <property type="entry name" value="FA_desaturase_dom"/>
</dbReference>
<name>A0ABT5K010_9BURK</name>
<feature type="transmembrane region" description="Helical" evidence="1">
    <location>
        <begin position="85"/>
        <end position="102"/>
    </location>
</feature>
<evidence type="ECO:0000256" key="1">
    <source>
        <dbReference type="SAM" id="Phobius"/>
    </source>
</evidence>
<keyword evidence="1" id="KW-0812">Transmembrane</keyword>
<comment type="caution">
    <text evidence="3">The sequence shown here is derived from an EMBL/GenBank/DDBJ whole genome shotgun (WGS) entry which is preliminary data.</text>
</comment>
<feature type="domain" description="Fatty acid desaturase" evidence="2">
    <location>
        <begin position="46"/>
        <end position="283"/>
    </location>
</feature>
<gene>
    <name evidence="3" type="ORF">OIK44_05740</name>
</gene>
<feature type="transmembrane region" description="Helical" evidence="1">
    <location>
        <begin position="201"/>
        <end position="218"/>
    </location>
</feature>
<sequence length="318" mass="35313">MQTQTTKPLPLPAHLSKLNPLRAIAALVFDWMLIGVCFAAAICLPHPLVYLLAAILIARTQLALAVLMHESAHGTLTGTRRVNDLIGQLFAAAPLMLSMFSYRTGHLRHHRAPMASDDPVAVVFGIADYPVSRKELAWRLFKDVSSIGYFLTVRDFMTGKFKHLQIKEQAVPGRAALVLASIVVTNGMLLGALAAAGHPGLYFGLWLLPALTFLQVFARVRAITEHAGYPYAENQIDNARSVVRANWQTFFFGPHCIHYHIEHHQHARVPFYHLRELHQLMQSQGVLPASNLYTGYGRVLREVTSCQTKVSHDTGSPD</sequence>
<evidence type="ECO:0000313" key="3">
    <source>
        <dbReference type="EMBL" id="MDC8757092.1"/>
    </source>
</evidence>
<accession>A0ABT5K010</accession>
<keyword evidence="4" id="KW-1185">Reference proteome</keyword>
<reference evidence="3 4" key="1">
    <citation type="submission" date="2022-10" db="EMBL/GenBank/DDBJ databases">
        <title>Janthinobacterium sp. hw3 Genome sequencing.</title>
        <authorList>
            <person name="Park S."/>
        </authorList>
    </citation>
    <scope>NUCLEOTIDE SEQUENCE [LARGE SCALE GENOMIC DNA]</scope>
    <source>
        <strain evidence="4">hw3</strain>
    </source>
</reference>
<keyword evidence="1" id="KW-1133">Transmembrane helix</keyword>